<comment type="caution">
    <text evidence="1">The sequence shown here is derived from an EMBL/GenBank/DDBJ whole genome shotgun (WGS) entry which is preliminary data.</text>
</comment>
<dbReference type="PANTHER" id="PTHR34127">
    <property type="entry name" value="OS04G0405600 PROTEIN"/>
    <property type="match status" value="1"/>
</dbReference>
<keyword evidence="2" id="KW-1185">Reference proteome</keyword>
<organism evidence="1 2">
    <name type="scientific">Carnegiea gigantea</name>
    <dbReference type="NCBI Taxonomy" id="171969"/>
    <lineage>
        <taxon>Eukaryota</taxon>
        <taxon>Viridiplantae</taxon>
        <taxon>Streptophyta</taxon>
        <taxon>Embryophyta</taxon>
        <taxon>Tracheophyta</taxon>
        <taxon>Spermatophyta</taxon>
        <taxon>Magnoliopsida</taxon>
        <taxon>eudicotyledons</taxon>
        <taxon>Gunneridae</taxon>
        <taxon>Pentapetalae</taxon>
        <taxon>Caryophyllales</taxon>
        <taxon>Cactineae</taxon>
        <taxon>Cactaceae</taxon>
        <taxon>Cactoideae</taxon>
        <taxon>Echinocereeae</taxon>
        <taxon>Carnegiea</taxon>
    </lineage>
</organism>
<protein>
    <submittedName>
        <fullName evidence="1">Uncharacterized protein</fullName>
    </submittedName>
</protein>
<accession>A0A9Q1KYW4</accession>
<evidence type="ECO:0000313" key="2">
    <source>
        <dbReference type="Proteomes" id="UP001153076"/>
    </source>
</evidence>
<dbReference type="InterPro" id="IPR029058">
    <property type="entry name" value="AB_hydrolase_fold"/>
</dbReference>
<dbReference type="PANTHER" id="PTHR34127:SF3">
    <property type="entry name" value="INITIATION FACTOR 4F SUBUNIT (DUF1350)"/>
    <property type="match status" value="1"/>
</dbReference>
<dbReference type="SUPFAM" id="SSF53474">
    <property type="entry name" value="alpha/beta-Hydrolases"/>
    <property type="match status" value="1"/>
</dbReference>
<dbReference type="InterPro" id="IPR010765">
    <property type="entry name" value="DUF1350"/>
</dbReference>
<reference evidence="1" key="1">
    <citation type="submission" date="2022-04" db="EMBL/GenBank/DDBJ databases">
        <title>Carnegiea gigantea Genome sequencing and assembly v2.</title>
        <authorList>
            <person name="Copetti D."/>
            <person name="Sanderson M.J."/>
            <person name="Burquez A."/>
            <person name="Wojciechowski M.F."/>
        </authorList>
    </citation>
    <scope>NUCLEOTIDE SEQUENCE</scope>
    <source>
        <strain evidence="1">SGP5-SGP5p</strain>
        <tissue evidence="1">Aerial part</tissue>
    </source>
</reference>
<gene>
    <name evidence="1" type="ORF">Cgig2_006092</name>
</gene>
<dbReference type="EMBL" id="JAKOGI010000005">
    <property type="protein sequence ID" value="KAJ8452287.1"/>
    <property type="molecule type" value="Genomic_DNA"/>
</dbReference>
<proteinExistence type="predicted"/>
<name>A0A9Q1KYW4_9CARY</name>
<sequence>MAASVSASNSILSPFPLQTLKKSATLPTLKWNPFHQSRISAPKMAYSGGYAGRGSAGSFRGSPLSVDYKTASGNGMISVDTCLVLPPPKTEKPRAIIEFLGGAFIGAVSHVTYSYLVELLAKEGFLVVLVPYRVTFNHEDAMREVYQRFNTCLDILLNSGLPDAKLAASQLVDLPVFSVGHSNGALLQVMVASYFSEKLPKANAVLSFNNKSAAEAVPNFEQFGPLMSQFMPMLEGTPGYSMASNLSGDALKMLSDAAGTIIPDNIDPELLASMAQFADQFPFVMNEVRQGVTEFRPTPAENRQRFRSSYNVKHTLLVKFSVDPIDETDILEETLKPRVQAIGGTLEKVQLSGNHLTPCAQDPSWQVGDQYTPVDAIAQGLKSASLSDTKTLAQTLSNWFRRLEA</sequence>
<dbReference type="Pfam" id="PF07082">
    <property type="entry name" value="DUF1350"/>
    <property type="match status" value="2"/>
</dbReference>
<dbReference type="AlphaFoldDB" id="A0A9Q1KYW4"/>
<dbReference type="OrthoDB" id="3980at2759"/>
<dbReference type="Proteomes" id="UP001153076">
    <property type="component" value="Unassembled WGS sequence"/>
</dbReference>
<dbReference type="Gene3D" id="3.40.50.1820">
    <property type="entry name" value="alpha/beta hydrolase"/>
    <property type="match status" value="1"/>
</dbReference>
<evidence type="ECO:0000313" key="1">
    <source>
        <dbReference type="EMBL" id="KAJ8452287.1"/>
    </source>
</evidence>